<evidence type="ECO:0000256" key="3">
    <source>
        <dbReference type="ARBA" id="ARBA00023082"/>
    </source>
</evidence>
<evidence type="ECO:0000256" key="2">
    <source>
        <dbReference type="ARBA" id="ARBA00023015"/>
    </source>
</evidence>
<keyword evidence="8" id="KW-1185">Reference proteome</keyword>
<sequence>MNEQLLLSEIQEGSPEAYKKMFMKYYSPLCEYASQFISDTDAEELVQDLMVYIWEKREYLSIESSLKSYLFMSVKNRSLNAIRNQEKKRKVHSILYEKLKQQFEDPDYYMTDQLSVEIQNTIEELPERYKEVFEMSRFGEKTNAEIAVNLGISIKTVEYRITKSLKILRAKLKNYIAK</sequence>
<dbReference type="Pfam" id="PF04542">
    <property type="entry name" value="Sigma70_r2"/>
    <property type="match status" value="1"/>
</dbReference>
<feature type="domain" description="RNA polymerase sigma-70 region 2" evidence="5">
    <location>
        <begin position="21"/>
        <end position="86"/>
    </location>
</feature>
<dbReference type="NCBIfam" id="TIGR02985">
    <property type="entry name" value="Sig70_bacteroi1"/>
    <property type="match status" value="1"/>
</dbReference>
<organism evidence="7 8">
    <name type="scientific">Dysgonomonas termitidis</name>
    <dbReference type="NCBI Taxonomy" id="1516126"/>
    <lineage>
        <taxon>Bacteria</taxon>
        <taxon>Pseudomonadati</taxon>
        <taxon>Bacteroidota</taxon>
        <taxon>Bacteroidia</taxon>
        <taxon>Bacteroidales</taxon>
        <taxon>Dysgonomonadaceae</taxon>
        <taxon>Dysgonomonas</taxon>
    </lineage>
</organism>
<keyword evidence="3" id="KW-0731">Sigma factor</keyword>
<proteinExistence type="inferred from homology"/>
<accession>A0ABV9KUD9</accession>
<evidence type="ECO:0000256" key="1">
    <source>
        <dbReference type="ARBA" id="ARBA00010641"/>
    </source>
</evidence>
<protein>
    <submittedName>
        <fullName evidence="7">RNA polymerase sigma-70 factor</fullName>
    </submittedName>
</protein>
<dbReference type="EMBL" id="JBHSGN010000062">
    <property type="protein sequence ID" value="MFC4673717.1"/>
    <property type="molecule type" value="Genomic_DNA"/>
</dbReference>
<evidence type="ECO:0000313" key="8">
    <source>
        <dbReference type="Proteomes" id="UP001596023"/>
    </source>
</evidence>
<gene>
    <name evidence="7" type="ORF">ACFO6W_08450</name>
</gene>
<dbReference type="Pfam" id="PF08281">
    <property type="entry name" value="Sigma70_r4_2"/>
    <property type="match status" value="1"/>
</dbReference>
<dbReference type="InterPro" id="IPR014327">
    <property type="entry name" value="RNA_pol_sigma70_bacteroid"/>
</dbReference>
<feature type="domain" description="RNA polymerase sigma factor 70 region 4 type 2" evidence="6">
    <location>
        <begin position="116"/>
        <end position="166"/>
    </location>
</feature>
<dbReference type="InterPro" id="IPR036388">
    <property type="entry name" value="WH-like_DNA-bd_sf"/>
</dbReference>
<comment type="similarity">
    <text evidence="1">Belongs to the sigma-70 factor family. ECF subfamily.</text>
</comment>
<evidence type="ECO:0000256" key="4">
    <source>
        <dbReference type="ARBA" id="ARBA00023163"/>
    </source>
</evidence>
<dbReference type="CDD" id="cd06171">
    <property type="entry name" value="Sigma70_r4"/>
    <property type="match status" value="1"/>
</dbReference>
<keyword evidence="4" id="KW-0804">Transcription</keyword>
<dbReference type="Gene3D" id="1.10.10.10">
    <property type="entry name" value="Winged helix-like DNA-binding domain superfamily/Winged helix DNA-binding domain"/>
    <property type="match status" value="1"/>
</dbReference>
<dbReference type="PANTHER" id="PTHR43133">
    <property type="entry name" value="RNA POLYMERASE ECF-TYPE SIGMA FACTO"/>
    <property type="match status" value="1"/>
</dbReference>
<dbReference type="Proteomes" id="UP001596023">
    <property type="component" value="Unassembled WGS sequence"/>
</dbReference>
<dbReference type="InterPro" id="IPR039425">
    <property type="entry name" value="RNA_pol_sigma-70-like"/>
</dbReference>
<dbReference type="RefSeq" id="WP_379995264.1">
    <property type="nucleotide sequence ID" value="NZ_JBHSGN010000062.1"/>
</dbReference>
<dbReference type="SUPFAM" id="SSF88946">
    <property type="entry name" value="Sigma2 domain of RNA polymerase sigma factors"/>
    <property type="match status" value="1"/>
</dbReference>
<evidence type="ECO:0000259" key="6">
    <source>
        <dbReference type="Pfam" id="PF08281"/>
    </source>
</evidence>
<name>A0ABV9KUD9_9BACT</name>
<dbReference type="InterPro" id="IPR013325">
    <property type="entry name" value="RNA_pol_sigma_r2"/>
</dbReference>
<dbReference type="NCBIfam" id="TIGR02937">
    <property type="entry name" value="sigma70-ECF"/>
    <property type="match status" value="1"/>
</dbReference>
<dbReference type="InterPro" id="IPR007627">
    <property type="entry name" value="RNA_pol_sigma70_r2"/>
</dbReference>
<dbReference type="InterPro" id="IPR014284">
    <property type="entry name" value="RNA_pol_sigma-70_dom"/>
</dbReference>
<keyword evidence="2" id="KW-0805">Transcription regulation</keyword>
<dbReference type="InterPro" id="IPR013249">
    <property type="entry name" value="RNA_pol_sigma70_r4_t2"/>
</dbReference>
<dbReference type="InterPro" id="IPR013324">
    <property type="entry name" value="RNA_pol_sigma_r3/r4-like"/>
</dbReference>
<comment type="caution">
    <text evidence="7">The sequence shown here is derived from an EMBL/GenBank/DDBJ whole genome shotgun (WGS) entry which is preliminary data.</text>
</comment>
<evidence type="ECO:0000259" key="5">
    <source>
        <dbReference type="Pfam" id="PF04542"/>
    </source>
</evidence>
<dbReference type="SUPFAM" id="SSF88659">
    <property type="entry name" value="Sigma3 and sigma4 domains of RNA polymerase sigma factors"/>
    <property type="match status" value="1"/>
</dbReference>
<dbReference type="PANTHER" id="PTHR43133:SF46">
    <property type="entry name" value="RNA POLYMERASE SIGMA-70 FACTOR ECF SUBFAMILY"/>
    <property type="match status" value="1"/>
</dbReference>
<evidence type="ECO:0000313" key="7">
    <source>
        <dbReference type="EMBL" id="MFC4673717.1"/>
    </source>
</evidence>
<reference evidence="8" key="1">
    <citation type="journal article" date="2019" name="Int. J. Syst. Evol. Microbiol.">
        <title>The Global Catalogue of Microorganisms (GCM) 10K type strain sequencing project: providing services to taxonomists for standard genome sequencing and annotation.</title>
        <authorList>
            <consortium name="The Broad Institute Genomics Platform"/>
            <consortium name="The Broad Institute Genome Sequencing Center for Infectious Disease"/>
            <person name="Wu L."/>
            <person name="Ma J."/>
        </authorList>
    </citation>
    <scope>NUCLEOTIDE SEQUENCE [LARGE SCALE GENOMIC DNA]</scope>
    <source>
        <strain evidence="8">CCUG 66188</strain>
    </source>
</reference>
<dbReference type="Gene3D" id="1.10.1740.10">
    <property type="match status" value="1"/>
</dbReference>